<evidence type="ECO:0000313" key="6">
    <source>
        <dbReference type="EMBL" id="ACT94233.1"/>
    </source>
</evidence>
<keyword evidence="7" id="KW-1185">Reference proteome</keyword>
<dbReference type="InterPro" id="IPR012156">
    <property type="entry name" value="Cold_shock_CspA"/>
</dbReference>
<dbReference type="STRING" id="471854.Dfer_3018"/>
<dbReference type="Pfam" id="PF00313">
    <property type="entry name" value="CSD"/>
    <property type="match status" value="1"/>
</dbReference>
<name>C6W5L5_DYAFD</name>
<keyword evidence="2" id="KW-0963">Cytoplasm</keyword>
<dbReference type="InterPro" id="IPR052069">
    <property type="entry name" value="Ca-reg_mRNA-binding_domain"/>
</dbReference>
<dbReference type="GO" id="GO:0005829">
    <property type="term" value="C:cytosol"/>
    <property type="evidence" value="ECO:0007669"/>
    <property type="project" value="UniProtKB-ARBA"/>
</dbReference>
<dbReference type="CDD" id="cd04458">
    <property type="entry name" value="CSP_CDS"/>
    <property type="match status" value="1"/>
</dbReference>
<dbReference type="InterPro" id="IPR012340">
    <property type="entry name" value="NA-bd_OB-fold"/>
</dbReference>
<dbReference type="RefSeq" id="WP_015812482.1">
    <property type="nucleotide sequence ID" value="NC_013037.1"/>
</dbReference>
<dbReference type="SMART" id="SM00357">
    <property type="entry name" value="CSP"/>
    <property type="match status" value="1"/>
</dbReference>
<organism evidence="6 7">
    <name type="scientific">Dyadobacter fermentans (strain ATCC 700827 / DSM 18053 / CIP 107007 / KCTC 52180 / NS114)</name>
    <dbReference type="NCBI Taxonomy" id="471854"/>
    <lineage>
        <taxon>Bacteria</taxon>
        <taxon>Pseudomonadati</taxon>
        <taxon>Bacteroidota</taxon>
        <taxon>Cytophagia</taxon>
        <taxon>Cytophagales</taxon>
        <taxon>Spirosomataceae</taxon>
        <taxon>Dyadobacter</taxon>
    </lineage>
</organism>
<dbReference type="InterPro" id="IPR019844">
    <property type="entry name" value="CSD_CS"/>
</dbReference>
<keyword evidence="3" id="KW-0597">Phosphoprotein</keyword>
<dbReference type="InterPro" id="IPR002059">
    <property type="entry name" value="CSP_DNA-bd"/>
</dbReference>
<accession>C6W5L5</accession>
<dbReference type="PROSITE" id="PS00352">
    <property type="entry name" value="CSD_1"/>
    <property type="match status" value="1"/>
</dbReference>
<dbReference type="OrthoDB" id="9805039at2"/>
<dbReference type="PRINTS" id="PR00050">
    <property type="entry name" value="COLDSHOCK"/>
</dbReference>
<dbReference type="PROSITE" id="PS51857">
    <property type="entry name" value="CSD_2"/>
    <property type="match status" value="1"/>
</dbReference>
<dbReference type="KEGG" id="dfe:Dfer_3018"/>
<dbReference type="Proteomes" id="UP000002011">
    <property type="component" value="Chromosome"/>
</dbReference>
<evidence type="ECO:0000313" key="7">
    <source>
        <dbReference type="Proteomes" id="UP000002011"/>
    </source>
</evidence>
<evidence type="ECO:0000256" key="4">
    <source>
        <dbReference type="RuleBase" id="RU000408"/>
    </source>
</evidence>
<dbReference type="SUPFAM" id="SSF50249">
    <property type="entry name" value="Nucleic acid-binding proteins"/>
    <property type="match status" value="1"/>
</dbReference>
<dbReference type="GO" id="GO:0003730">
    <property type="term" value="F:mRNA 3'-UTR binding"/>
    <property type="evidence" value="ECO:0007669"/>
    <property type="project" value="TreeGrafter"/>
</dbReference>
<dbReference type="GO" id="GO:0003677">
    <property type="term" value="F:DNA binding"/>
    <property type="evidence" value="ECO:0007669"/>
    <property type="project" value="UniProtKB-KW"/>
</dbReference>
<dbReference type="HOGENOM" id="CLU_117621_7_2_10"/>
<evidence type="ECO:0000256" key="2">
    <source>
        <dbReference type="ARBA" id="ARBA00022490"/>
    </source>
</evidence>
<dbReference type="Gene3D" id="2.40.50.140">
    <property type="entry name" value="Nucleic acid-binding proteins"/>
    <property type="match status" value="1"/>
</dbReference>
<proteinExistence type="predicted"/>
<dbReference type="EMBL" id="CP001619">
    <property type="protein sequence ID" value="ACT94233.1"/>
    <property type="molecule type" value="Genomic_DNA"/>
</dbReference>
<comment type="subcellular location">
    <subcellularLocation>
        <location evidence="1 4">Cytoplasm</location>
    </subcellularLocation>
</comment>
<dbReference type="GO" id="GO:0043488">
    <property type="term" value="P:regulation of mRNA stability"/>
    <property type="evidence" value="ECO:0007669"/>
    <property type="project" value="TreeGrafter"/>
</dbReference>
<dbReference type="PANTHER" id="PTHR12962">
    <property type="entry name" value="CALCIUM-REGULATED HEAT STABLE PROTEIN CRHSP-24-RELATED"/>
    <property type="match status" value="1"/>
</dbReference>
<feature type="domain" description="CSD" evidence="5">
    <location>
        <begin position="1"/>
        <end position="62"/>
    </location>
</feature>
<dbReference type="PIRSF" id="PIRSF002599">
    <property type="entry name" value="Cold_shock_A"/>
    <property type="match status" value="1"/>
</dbReference>
<keyword evidence="6" id="KW-0238">DNA-binding</keyword>
<evidence type="ECO:0000256" key="3">
    <source>
        <dbReference type="ARBA" id="ARBA00022553"/>
    </source>
</evidence>
<gene>
    <name evidence="6" type="ordered locus">Dfer_3018</name>
</gene>
<dbReference type="PANTHER" id="PTHR12962:SF1">
    <property type="entry name" value="COLD SHOCK DOMAIN-CONTAINING PROTEIN CG9705"/>
    <property type="match status" value="1"/>
</dbReference>
<evidence type="ECO:0000259" key="5">
    <source>
        <dbReference type="PROSITE" id="PS51857"/>
    </source>
</evidence>
<sequence length="63" mass="6934">MNKGKVKFFNETKGFGFISPEEGGDDIFVHVSGLIDEIRENDSVSYEVENGRKGLNAVNVSVL</sequence>
<protein>
    <submittedName>
        <fullName evidence="6">Cold-shock DNA-binding domain protein</fullName>
    </submittedName>
</protein>
<dbReference type="eggNOG" id="COG1278">
    <property type="taxonomic scope" value="Bacteria"/>
</dbReference>
<dbReference type="InterPro" id="IPR011129">
    <property type="entry name" value="CSD"/>
</dbReference>
<evidence type="ECO:0000256" key="1">
    <source>
        <dbReference type="ARBA" id="ARBA00004496"/>
    </source>
</evidence>
<dbReference type="AlphaFoldDB" id="C6W5L5"/>
<reference evidence="6 7" key="1">
    <citation type="journal article" date="2009" name="Stand. Genomic Sci.">
        <title>Complete genome sequence of Dyadobacter fermentans type strain (NS114).</title>
        <authorList>
            <person name="Lang E."/>
            <person name="Lapidus A."/>
            <person name="Chertkov O."/>
            <person name="Brettin T."/>
            <person name="Detter J.C."/>
            <person name="Han C."/>
            <person name="Copeland A."/>
            <person name="Glavina Del Rio T."/>
            <person name="Nolan M."/>
            <person name="Chen F."/>
            <person name="Lucas S."/>
            <person name="Tice H."/>
            <person name="Cheng J.F."/>
            <person name="Land M."/>
            <person name="Hauser L."/>
            <person name="Chang Y.J."/>
            <person name="Jeffries C.D."/>
            <person name="Kopitz M."/>
            <person name="Bruce D."/>
            <person name="Goodwin L."/>
            <person name="Pitluck S."/>
            <person name="Ovchinnikova G."/>
            <person name="Pati A."/>
            <person name="Ivanova N."/>
            <person name="Mavrommatis K."/>
            <person name="Chen A."/>
            <person name="Palaniappan K."/>
            <person name="Chain P."/>
            <person name="Bristow J."/>
            <person name="Eisen J.A."/>
            <person name="Markowitz V."/>
            <person name="Hugenholtz P."/>
            <person name="Goker M."/>
            <person name="Rohde M."/>
            <person name="Kyrpides N.C."/>
            <person name="Klenk H.P."/>
        </authorList>
    </citation>
    <scope>NUCLEOTIDE SEQUENCE [LARGE SCALE GENOMIC DNA]</scope>
    <source>
        <strain evidence="7">ATCC 700827 / DSM 18053 / CIP 107007 / KCTC 52180 / NS114</strain>
    </source>
</reference>